<dbReference type="GO" id="GO:0043709">
    <property type="term" value="P:cell adhesion involved in single-species biofilm formation"/>
    <property type="evidence" value="ECO:0007669"/>
    <property type="project" value="TreeGrafter"/>
</dbReference>
<organism evidence="3 4">
    <name type="scientific">Solirubrobacter ginsenosidimutans</name>
    <dbReference type="NCBI Taxonomy" id="490573"/>
    <lineage>
        <taxon>Bacteria</taxon>
        <taxon>Bacillati</taxon>
        <taxon>Actinomycetota</taxon>
        <taxon>Thermoleophilia</taxon>
        <taxon>Solirubrobacterales</taxon>
        <taxon>Solirubrobacteraceae</taxon>
        <taxon>Solirubrobacter</taxon>
    </lineage>
</organism>
<dbReference type="PANTHER" id="PTHR45138">
    <property type="entry name" value="REGULATORY COMPONENTS OF SENSORY TRANSDUCTION SYSTEM"/>
    <property type="match status" value="1"/>
</dbReference>
<feature type="transmembrane region" description="Helical" evidence="1">
    <location>
        <begin position="129"/>
        <end position="153"/>
    </location>
</feature>
<dbReference type="GO" id="GO:1902201">
    <property type="term" value="P:negative regulation of bacterial-type flagellum-dependent cell motility"/>
    <property type="evidence" value="ECO:0007669"/>
    <property type="project" value="TreeGrafter"/>
</dbReference>
<dbReference type="Proteomes" id="UP001149140">
    <property type="component" value="Unassembled WGS sequence"/>
</dbReference>
<dbReference type="InterPro" id="IPR043128">
    <property type="entry name" value="Rev_trsase/Diguanyl_cyclase"/>
</dbReference>
<dbReference type="AlphaFoldDB" id="A0A9X3S2V4"/>
<feature type="domain" description="GGDEF" evidence="2">
    <location>
        <begin position="292"/>
        <end position="423"/>
    </location>
</feature>
<evidence type="ECO:0000259" key="2">
    <source>
        <dbReference type="PROSITE" id="PS50887"/>
    </source>
</evidence>
<dbReference type="PANTHER" id="PTHR45138:SF9">
    <property type="entry name" value="DIGUANYLATE CYCLASE DGCM-RELATED"/>
    <property type="match status" value="1"/>
</dbReference>
<evidence type="ECO:0000313" key="3">
    <source>
        <dbReference type="EMBL" id="MDA0162707.1"/>
    </source>
</evidence>
<feature type="transmembrane region" description="Helical" evidence="1">
    <location>
        <begin position="159"/>
        <end position="178"/>
    </location>
</feature>
<dbReference type="SUPFAM" id="SSF55073">
    <property type="entry name" value="Nucleotide cyclase"/>
    <property type="match status" value="1"/>
</dbReference>
<dbReference type="EMBL" id="JAPDOD010000020">
    <property type="protein sequence ID" value="MDA0162707.1"/>
    <property type="molecule type" value="Genomic_DNA"/>
</dbReference>
<dbReference type="GO" id="GO:0052621">
    <property type="term" value="F:diguanylate cyclase activity"/>
    <property type="evidence" value="ECO:0007669"/>
    <property type="project" value="TreeGrafter"/>
</dbReference>
<dbReference type="InterPro" id="IPR000160">
    <property type="entry name" value="GGDEF_dom"/>
</dbReference>
<dbReference type="NCBIfam" id="TIGR00254">
    <property type="entry name" value="GGDEF"/>
    <property type="match status" value="1"/>
</dbReference>
<dbReference type="RefSeq" id="WP_270041944.1">
    <property type="nucleotide sequence ID" value="NZ_JAPDOD010000020.1"/>
</dbReference>
<proteinExistence type="predicted"/>
<evidence type="ECO:0000256" key="1">
    <source>
        <dbReference type="SAM" id="Phobius"/>
    </source>
</evidence>
<dbReference type="Gene3D" id="3.30.70.270">
    <property type="match status" value="1"/>
</dbReference>
<feature type="transmembrane region" description="Helical" evidence="1">
    <location>
        <begin position="199"/>
        <end position="222"/>
    </location>
</feature>
<feature type="transmembrane region" description="Helical" evidence="1">
    <location>
        <begin position="36"/>
        <end position="55"/>
    </location>
</feature>
<dbReference type="InterPro" id="IPR029787">
    <property type="entry name" value="Nucleotide_cyclase"/>
</dbReference>
<sequence length="423" mass="44024">MRVTAGAVALLAGTMLIAWLAGSGVAMRTDNLEPMSPLSCAGFLAGAVGVFALGARPIQHRLAVAAGTLMFVCGVAGLVDDLASGGDAINAALLGVDARISVLTSIVLTLLGGAQLLNGHGWPLTRWLALAAAAIGGAAGIGFLLGVPIFYGPSREVQMSWQAALCATLLAIGLAGAHPGSSTRLLSDRGLAGRFTRRVVPAVLGIPILSGSLCMAAARAGWFSYSVAAWLMTLAAVTGLATLARLAVAELEREERQLTELATRDPLTGAYNRRSFLAEAQRAAERSQRYGEAAAVAVIDLDHFKEINDSWGHAVGDEALVRSFRALRSRLRSSDVLGRIGGDEFAALVLHVDEAAALQVAGEMRDAVARVGMQLAAEGHANRLSASVGIAPLHVDDPRDVDALIDLADQRMYLAKRAKALTE</sequence>
<keyword evidence="1" id="KW-1133">Transmembrane helix</keyword>
<comment type="caution">
    <text evidence="3">The sequence shown here is derived from an EMBL/GenBank/DDBJ whole genome shotgun (WGS) entry which is preliminary data.</text>
</comment>
<name>A0A9X3S2V4_9ACTN</name>
<feature type="transmembrane region" description="Helical" evidence="1">
    <location>
        <begin position="62"/>
        <end position="79"/>
    </location>
</feature>
<dbReference type="PROSITE" id="PS50887">
    <property type="entry name" value="GGDEF"/>
    <property type="match status" value="1"/>
</dbReference>
<dbReference type="Pfam" id="PF00990">
    <property type="entry name" value="GGDEF"/>
    <property type="match status" value="1"/>
</dbReference>
<dbReference type="InterPro" id="IPR050469">
    <property type="entry name" value="Diguanylate_Cyclase"/>
</dbReference>
<feature type="transmembrane region" description="Helical" evidence="1">
    <location>
        <begin position="228"/>
        <end position="248"/>
    </location>
</feature>
<dbReference type="SMART" id="SM00267">
    <property type="entry name" value="GGDEF"/>
    <property type="match status" value="1"/>
</dbReference>
<dbReference type="GO" id="GO:0005886">
    <property type="term" value="C:plasma membrane"/>
    <property type="evidence" value="ECO:0007669"/>
    <property type="project" value="TreeGrafter"/>
</dbReference>
<accession>A0A9X3S2V4</accession>
<protein>
    <submittedName>
        <fullName evidence="3">GGDEF domain-containing protein</fullName>
    </submittedName>
</protein>
<feature type="transmembrane region" description="Helical" evidence="1">
    <location>
        <begin position="99"/>
        <end position="117"/>
    </location>
</feature>
<keyword evidence="4" id="KW-1185">Reference proteome</keyword>
<dbReference type="CDD" id="cd01949">
    <property type="entry name" value="GGDEF"/>
    <property type="match status" value="1"/>
</dbReference>
<reference evidence="3" key="1">
    <citation type="submission" date="2022-10" db="EMBL/GenBank/DDBJ databases">
        <title>The WGS of Solirubrobacter ginsenosidimutans DSM 21036.</title>
        <authorList>
            <person name="Jiang Z."/>
        </authorList>
    </citation>
    <scope>NUCLEOTIDE SEQUENCE</scope>
    <source>
        <strain evidence="3">DSM 21036</strain>
    </source>
</reference>
<dbReference type="FunFam" id="3.30.70.270:FF:000001">
    <property type="entry name" value="Diguanylate cyclase domain protein"/>
    <property type="match status" value="1"/>
</dbReference>
<keyword evidence="1" id="KW-0472">Membrane</keyword>
<evidence type="ECO:0000313" key="4">
    <source>
        <dbReference type="Proteomes" id="UP001149140"/>
    </source>
</evidence>
<gene>
    <name evidence="3" type="ORF">OM076_20715</name>
</gene>
<keyword evidence="1" id="KW-0812">Transmembrane</keyword>